<dbReference type="EMBL" id="CP046566">
    <property type="protein sequence ID" value="QGW28802.1"/>
    <property type="molecule type" value="Genomic_DNA"/>
</dbReference>
<dbReference type="PANTHER" id="PTHR23028">
    <property type="entry name" value="ACETYLTRANSFERASE"/>
    <property type="match status" value="1"/>
</dbReference>
<keyword evidence="1" id="KW-0812">Transmembrane</keyword>
<feature type="transmembrane region" description="Helical" evidence="1">
    <location>
        <begin position="172"/>
        <end position="188"/>
    </location>
</feature>
<keyword evidence="4" id="KW-1185">Reference proteome</keyword>
<evidence type="ECO:0000256" key="1">
    <source>
        <dbReference type="SAM" id="Phobius"/>
    </source>
</evidence>
<reference evidence="3 4" key="1">
    <citation type="submission" date="2019-11" db="EMBL/GenBank/DDBJ databases">
        <authorList>
            <person name="Im W.T."/>
        </authorList>
    </citation>
    <scope>NUCLEOTIDE SEQUENCE [LARGE SCALE GENOMIC DNA]</scope>
    <source>
        <strain evidence="3 4">SB-02</strain>
    </source>
</reference>
<evidence type="ECO:0000259" key="2">
    <source>
        <dbReference type="Pfam" id="PF01757"/>
    </source>
</evidence>
<protein>
    <submittedName>
        <fullName evidence="3">Acyltransferase family protein</fullName>
    </submittedName>
</protein>
<feature type="domain" description="Acyltransferase 3" evidence="2">
    <location>
        <begin position="15"/>
        <end position="292"/>
    </location>
</feature>
<gene>
    <name evidence="3" type="ORF">GLV81_12445</name>
</gene>
<organism evidence="3 4">
    <name type="scientific">Phnomibacter ginsenosidimutans</name>
    <dbReference type="NCBI Taxonomy" id="2676868"/>
    <lineage>
        <taxon>Bacteria</taxon>
        <taxon>Pseudomonadati</taxon>
        <taxon>Bacteroidota</taxon>
        <taxon>Chitinophagia</taxon>
        <taxon>Chitinophagales</taxon>
        <taxon>Chitinophagaceae</taxon>
        <taxon>Phnomibacter</taxon>
    </lineage>
</organism>
<feature type="transmembrane region" description="Helical" evidence="1">
    <location>
        <begin position="274"/>
        <end position="294"/>
    </location>
</feature>
<dbReference type="Proteomes" id="UP000426027">
    <property type="component" value="Chromosome"/>
</dbReference>
<proteinExistence type="predicted"/>
<evidence type="ECO:0000313" key="3">
    <source>
        <dbReference type="EMBL" id="QGW28802.1"/>
    </source>
</evidence>
<feature type="transmembrane region" description="Helical" evidence="1">
    <location>
        <begin position="38"/>
        <end position="58"/>
    </location>
</feature>
<name>A0A6I6GPE3_9BACT</name>
<dbReference type="KEGG" id="fls:GLV81_12445"/>
<dbReference type="GO" id="GO:0016020">
    <property type="term" value="C:membrane"/>
    <property type="evidence" value="ECO:0007669"/>
    <property type="project" value="TreeGrafter"/>
</dbReference>
<feature type="transmembrane region" description="Helical" evidence="1">
    <location>
        <begin position="225"/>
        <end position="245"/>
    </location>
</feature>
<keyword evidence="1" id="KW-0472">Membrane</keyword>
<feature type="transmembrane region" description="Helical" evidence="1">
    <location>
        <begin position="145"/>
        <end position="165"/>
    </location>
</feature>
<dbReference type="PANTHER" id="PTHR23028:SF53">
    <property type="entry name" value="ACYL_TRANSF_3 DOMAIN-CONTAINING PROTEIN"/>
    <property type="match status" value="1"/>
</dbReference>
<dbReference type="AlphaFoldDB" id="A0A6I6GPE3"/>
<feature type="transmembrane region" description="Helical" evidence="1">
    <location>
        <begin position="79"/>
        <end position="100"/>
    </location>
</feature>
<dbReference type="GO" id="GO:0016747">
    <property type="term" value="F:acyltransferase activity, transferring groups other than amino-acyl groups"/>
    <property type="evidence" value="ECO:0007669"/>
    <property type="project" value="InterPro"/>
</dbReference>
<dbReference type="InterPro" id="IPR002656">
    <property type="entry name" value="Acyl_transf_3_dom"/>
</dbReference>
<keyword evidence="3" id="KW-0808">Transferase</keyword>
<dbReference type="Pfam" id="PF01757">
    <property type="entry name" value="Acyl_transf_3"/>
    <property type="match status" value="1"/>
</dbReference>
<feature type="transmembrane region" description="Helical" evidence="1">
    <location>
        <begin position="7"/>
        <end position="26"/>
    </location>
</feature>
<keyword evidence="1" id="KW-1133">Transmembrane helix</keyword>
<keyword evidence="3" id="KW-0012">Acyltransferase</keyword>
<evidence type="ECO:0000313" key="4">
    <source>
        <dbReference type="Proteomes" id="UP000426027"/>
    </source>
</evidence>
<sequence>MDNKAAYLLGGTPARLLLSLIVVASHLGSLTGLYRNKFLFDADFAVSCFFVLSGFAMMHSYGKLQTQVNGWKAFYIQRFFRIMLPVWVLVALQVILLYAVSALPLSQYVNETTGRYVLANASLLNFLQQSLPGVFDNNGSAVVNGSLWTLKIEMCFYAAFPLLFLLAKPKKIVWLWLLWTLSVAYRLLLHQSHPVMSYQLPGQLYFFISGMLLYHYGWHQQCRKWILVVGWLWFIKNCIWGYQIIETPLSFPLILLAFCHSLKPLDGLLRKYDYSFTVYLLHWPIIQVAVHLFLMMGKKWQVFYLCYRPCC</sequence>
<dbReference type="GO" id="GO:0000271">
    <property type="term" value="P:polysaccharide biosynthetic process"/>
    <property type="evidence" value="ECO:0007669"/>
    <property type="project" value="TreeGrafter"/>
</dbReference>
<accession>A0A6I6GPE3</accession>
<dbReference type="InterPro" id="IPR050879">
    <property type="entry name" value="Acyltransferase_3"/>
</dbReference>
<dbReference type="RefSeq" id="WP_157479155.1">
    <property type="nucleotide sequence ID" value="NZ_CP046566.1"/>
</dbReference>
<feature type="transmembrane region" description="Helical" evidence="1">
    <location>
        <begin position="200"/>
        <end position="218"/>
    </location>
</feature>